<name>A0A9P5ZCI8_9AGAR</name>
<dbReference type="InterPro" id="IPR045257">
    <property type="entry name" value="E2/Pdx1"/>
</dbReference>
<proteinExistence type="inferred from homology"/>
<gene>
    <name evidence="7" type="ORF">BDN70DRAFT_848895</name>
</gene>
<accession>A0A9P5ZCI8</accession>
<dbReference type="InterPro" id="IPR000089">
    <property type="entry name" value="Biotin_lipoyl"/>
</dbReference>
<comment type="caution">
    <text evidence="7">The sequence shown here is derived from an EMBL/GenBank/DDBJ whole genome shotgun (WGS) entry which is preliminary data.</text>
</comment>
<dbReference type="InterPro" id="IPR004167">
    <property type="entry name" value="PSBD"/>
</dbReference>
<feature type="compositionally biased region" description="Pro residues" evidence="4">
    <location>
        <begin position="131"/>
        <end position="148"/>
    </location>
</feature>
<keyword evidence="2" id="KW-0450">Lipoyl</keyword>
<keyword evidence="3" id="KW-0809">Transit peptide</keyword>
<evidence type="ECO:0000259" key="5">
    <source>
        <dbReference type="PROSITE" id="PS50968"/>
    </source>
</evidence>
<dbReference type="GO" id="GO:0004742">
    <property type="term" value="F:dihydrolipoyllysine-residue acetyltransferase activity"/>
    <property type="evidence" value="ECO:0007669"/>
    <property type="project" value="TreeGrafter"/>
</dbReference>
<evidence type="ECO:0000256" key="1">
    <source>
        <dbReference type="ARBA" id="ARBA00007317"/>
    </source>
</evidence>
<feature type="domain" description="Peripheral subunit-binding (PSBD)" evidence="6">
    <location>
        <begin position="177"/>
        <end position="215"/>
    </location>
</feature>
<dbReference type="PANTHER" id="PTHR23151:SF82">
    <property type="entry name" value="PYRUVATE DEHYDROGENASE COMPLEX PROTEIN X COMPONENT, MITOCHONDRIAL"/>
    <property type="match status" value="1"/>
</dbReference>
<feature type="domain" description="Lipoyl-binding" evidence="5">
    <location>
        <begin position="38"/>
        <end position="114"/>
    </location>
</feature>
<dbReference type="EMBL" id="MU155139">
    <property type="protein sequence ID" value="KAF9484931.1"/>
    <property type="molecule type" value="Genomic_DNA"/>
</dbReference>
<dbReference type="PANTHER" id="PTHR23151">
    <property type="entry name" value="DIHYDROLIPOAMIDE ACETYL/SUCCINYL-TRANSFERASE-RELATED"/>
    <property type="match status" value="1"/>
</dbReference>
<dbReference type="OrthoDB" id="537444at2759"/>
<dbReference type="InterPro" id="IPR003016">
    <property type="entry name" value="2-oxoA_DH_lipoyl-BS"/>
</dbReference>
<evidence type="ECO:0000256" key="2">
    <source>
        <dbReference type="ARBA" id="ARBA00022823"/>
    </source>
</evidence>
<keyword evidence="7" id="KW-0670">Pyruvate</keyword>
<evidence type="ECO:0000313" key="7">
    <source>
        <dbReference type="EMBL" id="KAF9484931.1"/>
    </source>
</evidence>
<organism evidence="7 8">
    <name type="scientific">Pholiota conissans</name>
    <dbReference type="NCBI Taxonomy" id="109636"/>
    <lineage>
        <taxon>Eukaryota</taxon>
        <taxon>Fungi</taxon>
        <taxon>Dikarya</taxon>
        <taxon>Basidiomycota</taxon>
        <taxon>Agaricomycotina</taxon>
        <taxon>Agaricomycetes</taxon>
        <taxon>Agaricomycetidae</taxon>
        <taxon>Agaricales</taxon>
        <taxon>Agaricineae</taxon>
        <taxon>Strophariaceae</taxon>
        <taxon>Pholiota</taxon>
    </lineage>
</organism>
<protein>
    <submittedName>
        <fullName evidence="7">Pyruvate dehydrogenase X component</fullName>
    </submittedName>
</protein>
<evidence type="ECO:0000259" key="6">
    <source>
        <dbReference type="PROSITE" id="PS51826"/>
    </source>
</evidence>
<comment type="similarity">
    <text evidence="1">Belongs to the 2-oxoacid dehydrogenase family.</text>
</comment>
<dbReference type="AlphaFoldDB" id="A0A9P5ZCI8"/>
<feature type="region of interest" description="Disordered" evidence="4">
    <location>
        <begin position="121"/>
        <end position="180"/>
    </location>
</feature>
<dbReference type="SUPFAM" id="SSF51230">
    <property type="entry name" value="Single hybrid motif"/>
    <property type="match status" value="1"/>
</dbReference>
<reference evidence="7" key="1">
    <citation type="submission" date="2020-11" db="EMBL/GenBank/DDBJ databases">
        <authorList>
            <consortium name="DOE Joint Genome Institute"/>
            <person name="Ahrendt S."/>
            <person name="Riley R."/>
            <person name="Andreopoulos W."/>
            <person name="Labutti K."/>
            <person name="Pangilinan J."/>
            <person name="Ruiz-Duenas F.J."/>
            <person name="Barrasa J.M."/>
            <person name="Sanchez-Garcia M."/>
            <person name="Camarero S."/>
            <person name="Miyauchi S."/>
            <person name="Serrano A."/>
            <person name="Linde D."/>
            <person name="Babiker R."/>
            <person name="Drula E."/>
            <person name="Ayuso-Fernandez I."/>
            <person name="Pacheco R."/>
            <person name="Padilla G."/>
            <person name="Ferreira P."/>
            <person name="Barriuso J."/>
            <person name="Kellner H."/>
            <person name="Castanera R."/>
            <person name="Alfaro M."/>
            <person name="Ramirez L."/>
            <person name="Pisabarro A.G."/>
            <person name="Kuo A."/>
            <person name="Tritt A."/>
            <person name="Lipzen A."/>
            <person name="He G."/>
            <person name="Yan M."/>
            <person name="Ng V."/>
            <person name="Cullen D."/>
            <person name="Martin F."/>
            <person name="Rosso M.-N."/>
            <person name="Henrissat B."/>
            <person name="Hibbett D."/>
            <person name="Martinez A.T."/>
            <person name="Grigoriev I.V."/>
        </authorList>
    </citation>
    <scope>NUCLEOTIDE SEQUENCE</scope>
    <source>
        <strain evidence="7">CIRM-BRFM 674</strain>
    </source>
</reference>
<dbReference type="GO" id="GO:0006086">
    <property type="term" value="P:pyruvate decarboxylation to acetyl-CoA"/>
    <property type="evidence" value="ECO:0007669"/>
    <property type="project" value="InterPro"/>
</dbReference>
<dbReference type="PROSITE" id="PS50968">
    <property type="entry name" value="BIOTINYL_LIPOYL"/>
    <property type="match status" value="1"/>
</dbReference>
<dbReference type="PROSITE" id="PS51826">
    <property type="entry name" value="PSBD"/>
    <property type="match status" value="1"/>
</dbReference>
<keyword evidence="8" id="KW-1185">Reference proteome</keyword>
<dbReference type="SUPFAM" id="SSF47005">
    <property type="entry name" value="Peripheral subunit-binding domain of 2-oxo acid dehydrogenase complex"/>
    <property type="match status" value="1"/>
</dbReference>
<feature type="compositionally biased region" description="Low complexity" evidence="4">
    <location>
        <begin position="307"/>
        <end position="318"/>
    </location>
</feature>
<dbReference type="Proteomes" id="UP000807469">
    <property type="component" value="Unassembled WGS sequence"/>
</dbReference>
<dbReference type="FunFam" id="2.40.50.100:FF:000010">
    <property type="entry name" value="Acetyltransferase component of pyruvate dehydrogenase complex"/>
    <property type="match status" value="1"/>
</dbReference>
<evidence type="ECO:0000313" key="8">
    <source>
        <dbReference type="Proteomes" id="UP000807469"/>
    </source>
</evidence>
<evidence type="ECO:0000256" key="4">
    <source>
        <dbReference type="SAM" id="MobiDB-lite"/>
    </source>
</evidence>
<feature type="region of interest" description="Disordered" evidence="4">
    <location>
        <begin position="294"/>
        <end position="325"/>
    </location>
</feature>
<dbReference type="Gene3D" id="4.10.320.10">
    <property type="entry name" value="E3-binding domain"/>
    <property type="match status" value="1"/>
</dbReference>
<sequence length="325" mass="33825">MASLKLISRTSLLARASQAGAASTSTRLLHASAARWAITNFQMPAMSPTMMEGGIASWKKKDGEAFAQGDVLLEIETDKATIDVEAQEDGIMGKILAPDGTKGVPVGKTIALLAEEGDDISNLEAPKEEAPPPPKEVPAPAAAPPPTPESGSLFTSDSQPPQSSEAQSHAAPEHSRPLFPSVHRLLVENNITTTDKIKGTGVRGMLTKGDVLTFLGKASGPLGTFKFGPSPIEEALASRATTSQQGAAPAPAKAPLDGAAIRRMVVSSMLQASLKQRNPPTNFKDADFDSVLADYLPPVSKPPPSSSAPAASSPKKSANYLDGLY</sequence>
<dbReference type="CDD" id="cd06849">
    <property type="entry name" value="lipoyl_domain"/>
    <property type="match status" value="1"/>
</dbReference>
<dbReference type="GO" id="GO:0045254">
    <property type="term" value="C:pyruvate dehydrogenase complex"/>
    <property type="evidence" value="ECO:0007669"/>
    <property type="project" value="InterPro"/>
</dbReference>
<evidence type="ECO:0000256" key="3">
    <source>
        <dbReference type="ARBA" id="ARBA00022946"/>
    </source>
</evidence>
<dbReference type="InterPro" id="IPR011053">
    <property type="entry name" value="Single_hybrid_motif"/>
</dbReference>
<dbReference type="Gene3D" id="2.40.50.100">
    <property type="match status" value="1"/>
</dbReference>
<dbReference type="PROSITE" id="PS00189">
    <property type="entry name" value="LIPOYL"/>
    <property type="match status" value="1"/>
</dbReference>
<dbReference type="Pfam" id="PF00364">
    <property type="entry name" value="Biotin_lipoyl"/>
    <property type="match status" value="1"/>
</dbReference>
<dbReference type="InterPro" id="IPR036625">
    <property type="entry name" value="E3-bd_dom_sf"/>
</dbReference>
<feature type="compositionally biased region" description="Polar residues" evidence="4">
    <location>
        <begin position="150"/>
        <end position="167"/>
    </location>
</feature>